<evidence type="ECO:0000313" key="4">
    <source>
        <dbReference type="Proteomes" id="UP000234323"/>
    </source>
</evidence>
<dbReference type="Proteomes" id="UP000234323">
    <property type="component" value="Unassembled WGS sequence"/>
</dbReference>
<comment type="caution">
    <text evidence="3">The sequence shown here is derived from an EMBL/GenBank/DDBJ whole genome shotgun (WGS) entry which is preliminary data.</text>
</comment>
<dbReference type="EMBL" id="LLXI01000335">
    <property type="protein sequence ID" value="PKY44633.1"/>
    <property type="molecule type" value="Genomic_DNA"/>
</dbReference>
<reference evidence="3 4" key="1">
    <citation type="submission" date="2015-10" db="EMBL/GenBank/DDBJ databases">
        <title>Genome analyses suggest a sexual origin of heterokaryosis in a supposedly ancient asexual fungus.</title>
        <authorList>
            <person name="Ropars J."/>
            <person name="Sedzielewska K."/>
            <person name="Noel J."/>
            <person name="Charron P."/>
            <person name="Farinelli L."/>
            <person name="Marton T."/>
            <person name="Kruger M."/>
            <person name="Pelin A."/>
            <person name="Brachmann A."/>
            <person name="Corradi N."/>
        </authorList>
    </citation>
    <scope>NUCLEOTIDE SEQUENCE [LARGE SCALE GENOMIC DNA]</scope>
    <source>
        <strain evidence="3 4">A4</strain>
    </source>
</reference>
<dbReference type="InterPro" id="IPR054586">
    <property type="entry name" value="MACPF_1_fungal"/>
</dbReference>
<evidence type="ECO:0000259" key="2">
    <source>
        <dbReference type="Pfam" id="PF24209"/>
    </source>
</evidence>
<dbReference type="VEuPathDB" id="FungiDB:RhiirA1_452251"/>
<feature type="domain" description="DUF7431" evidence="2">
    <location>
        <begin position="353"/>
        <end position="620"/>
    </location>
</feature>
<protein>
    <submittedName>
        <fullName evidence="3">Uncharacterized protein</fullName>
    </submittedName>
</protein>
<evidence type="ECO:0000313" key="3">
    <source>
        <dbReference type="EMBL" id="PKY44633.1"/>
    </source>
</evidence>
<dbReference type="VEuPathDB" id="FungiDB:FUN_014197"/>
<dbReference type="InterPro" id="IPR055854">
    <property type="entry name" value="DUF7431"/>
</dbReference>
<dbReference type="Pfam" id="PF22693">
    <property type="entry name" value="MACPF_1"/>
    <property type="match status" value="1"/>
</dbReference>
<gene>
    <name evidence="3" type="ORF">RhiirA4_514303</name>
</gene>
<name>A0A2I1GDD2_9GLOM</name>
<proteinExistence type="predicted"/>
<accession>A0A2I1GDD2</accession>
<dbReference type="OrthoDB" id="10255964at2759"/>
<dbReference type="AlphaFoldDB" id="A0A2I1GDD2"/>
<dbReference type="Pfam" id="PF24209">
    <property type="entry name" value="DUF7431"/>
    <property type="match status" value="1"/>
</dbReference>
<feature type="domain" description="MACPF-like" evidence="1">
    <location>
        <begin position="162"/>
        <end position="345"/>
    </location>
</feature>
<organism evidence="3 4">
    <name type="scientific">Rhizophagus irregularis</name>
    <dbReference type="NCBI Taxonomy" id="588596"/>
    <lineage>
        <taxon>Eukaryota</taxon>
        <taxon>Fungi</taxon>
        <taxon>Fungi incertae sedis</taxon>
        <taxon>Mucoromycota</taxon>
        <taxon>Glomeromycotina</taxon>
        <taxon>Glomeromycetes</taxon>
        <taxon>Glomerales</taxon>
        <taxon>Glomeraceae</taxon>
        <taxon>Rhizophagus</taxon>
    </lineage>
</organism>
<sequence length="645" mass="74864">MSSNEIDVFVETVNDSTLKMKKLNLDKNLSYNRKKLDMNLLLFAKKLDDKYAEIDRKEEEEIRLNEIIFDNSGNKFLYLLKNSSPCWNYLNDKCRLDHGRIMSFDGNKISSYRAFKLKNCEFKLTGSEKYKKGRLEFKSEEDWIKKKNLFFNVDINVQDFVGLALSIEKSKDENFNDEIDSIYKYTKIGKASLKFSKENLELTDDFKNDVNEAINSKEPRHFLDIIRKYGQFVPTEIILGGRVYFRDVKSSFKSSVNKSEGGSVNAKIKSFTTNIGINFSKSKNKSKFYGSDHMRIIGGNHPDEENFDEKVWIESLKDYQTWDCIEFNNLISIFKLLPDNLYKEIFKSIGKRILYTSIIEEYDYYLYEPGRCLTIGLRNIPKNISNIILNEEADCDIFAAVVDTAKNSQRVFFNCQILKKEKAKPTIIIHGIQKEFQECKCKLNIGIMIIGYDTDFNLIHSDVSVELIKNIYNSNNPNMTLPSEDELITANTPFFGIPVLSNFGNLNSSTAIGHNFRKLDNNPNELKIDTFFYCLKQNCYVNLTEFTFCTIIIKACPKAYKLFKLDLSQNEIDISKEFNDSNPKYISLYLSDANSYIPVFMNQKGKKVYIEHICKNCDKCISQSSKSKKSHNIEFIFFNPDMNNN</sequence>
<keyword evidence="4" id="KW-1185">Reference proteome</keyword>
<evidence type="ECO:0000259" key="1">
    <source>
        <dbReference type="Pfam" id="PF22693"/>
    </source>
</evidence>